<dbReference type="EMBL" id="ML991790">
    <property type="protein sequence ID" value="KAF2235648.1"/>
    <property type="molecule type" value="Genomic_DNA"/>
</dbReference>
<evidence type="ECO:0000256" key="1">
    <source>
        <dbReference type="SAM" id="MobiDB-lite"/>
    </source>
</evidence>
<keyword evidence="3" id="KW-1185">Reference proteome</keyword>
<feature type="compositionally biased region" description="Basic residues" evidence="1">
    <location>
        <begin position="160"/>
        <end position="170"/>
    </location>
</feature>
<proteinExistence type="predicted"/>
<name>A0A6A6HCT4_VIRVR</name>
<reference evidence="2" key="1">
    <citation type="journal article" date="2020" name="Stud. Mycol.">
        <title>101 Dothideomycetes genomes: a test case for predicting lifestyles and emergence of pathogens.</title>
        <authorList>
            <person name="Haridas S."/>
            <person name="Albert R."/>
            <person name="Binder M."/>
            <person name="Bloem J."/>
            <person name="Labutti K."/>
            <person name="Salamov A."/>
            <person name="Andreopoulos B."/>
            <person name="Baker S."/>
            <person name="Barry K."/>
            <person name="Bills G."/>
            <person name="Bluhm B."/>
            <person name="Cannon C."/>
            <person name="Castanera R."/>
            <person name="Culley D."/>
            <person name="Daum C."/>
            <person name="Ezra D."/>
            <person name="Gonzalez J."/>
            <person name="Henrissat B."/>
            <person name="Kuo A."/>
            <person name="Liang C."/>
            <person name="Lipzen A."/>
            <person name="Lutzoni F."/>
            <person name="Magnuson J."/>
            <person name="Mondo S."/>
            <person name="Nolan M."/>
            <person name="Ohm R."/>
            <person name="Pangilinan J."/>
            <person name="Park H.-J."/>
            <person name="Ramirez L."/>
            <person name="Alfaro M."/>
            <person name="Sun H."/>
            <person name="Tritt A."/>
            <person name="Yoshinaga Y."/>
            <person name="Zwiers L.-H."/>
            <person name="Turgeon B."/>
            <person name="Goodwin S."/>
            <person name="Spatafora J."/>
            <person name="Crous P."/>
            <person name="Grigoriev I."/>
        </authorList>
    </citation>
    <scope>NUCLEOTIDE SEQUENCE</scope>
    <source>
        <strain evidence="2">Tuck. ex Michener</strain>
    </source>
</reference>
<accession>A0A6A6HCT4</accession>
<dbReference type="Proteomes" id="UP000800092">
    <property type="component" value="Unassembled WGS sequence"/>
</dbReference>
<protein>
    <submittedName>
        <fullName evidence="2">Uncharacterized protein</fullName>
    </submittedName>
</protein>
<feature type="region of interest" description="Disordered" evidence="1">
    <location>
        <begin position="150"/>
        <end position="170"/>
    </location>
</feature>
<gene>
    <name evidence="2" type="ORF">EV356DRAFT_115136</name>
</gene>
<feature type="compositionally biased region" description="Polar residues" evidence="1">
    <location>
        <begin position="150"/>
        <end position="159"/>
    </location>
</feature>
<dbReference type="AlphaFoldDB" id="A0A6A6HCT4"/>
<evidence type="ECO:0000313" key="3">
    <source>
        <dbReference type="Proteomes" id="UP000800092"/>
    </source>
</evidence>
<evidence type="ECO:0000313" key="2">
    <source>
        <dbReference type="EMBL" id="KAF2235648.1"/>
    </source>
</evidence>
<sequence>MYGGYMAVYLPGGPGHTHDTVERGRIPRSHFRHPIPSHSSLLHSCPCSYSLPNLSPPARHLVPPLAAPLLSSISRASIAFRPSWRVIDSPRLRASFDPSAKASQHPFCRSNGHSGNFSLQLMYVGHFGLPALHHAQPPVGIRPRAMATLTSRSWQSSSRKLQKNKMCHAT</sequence>
<organism evidence="2 3">
    <name type="scientific">Viridothelium virens</name>
    <name type="common">Speckled blister lichen</name>
    <name type="synonym">Trypethelium virens</name>
    <dbReference type="NCBI Taxonomy" id="1048519"/>
    <lineage>
        <taxon>Eukaryota</taxon>
        <taxon>Fungi</taxon>
        <taxon>Dikarya</taxon>
        <taxon>Ascomycota</taxon>
        <taxon>Pezizomycotina</taxon>
        <taxon>Dothideomycetes</taxon>
        <taxon>Dothideomycetes incertae sedis</taxon>
        <taxon>Trypetheliales</taxon>
        <taxon>Trypetheliaceae</taxon>
        <taxon>Viridothelium</taxon>
    </lineage>
</organism>